<organism evidence="1 2">
    <name type="scientific">Cellulomonas septica</name>
    <dbReference type="NCBI Taxonomy" id="285080"/>
    <lineage>
        <taxon>Bacteria</taxon>
        <taxon>Bacillati</taxon>
        <taxon>Actinomycetota</taxon>
        <taxon>Actinomycetes</taxon>
        <taxon>Micrococcales</taxon>
        <taxon>Cellulomonadaceae</taxon>
        <taxon>Cellulomonas</taxon>
    </lineage>
</organism>
<name>A0ABX1K0W2_9CELL</name>
<dbReference type="Proteomes" id="UP000777774">
    <property type="component" value="Unassembled WGS sequence"/>
</dbReference>
<proteinExistence type="predicted"/>
<gene>
    <name evidence="1" type="ORF">HGA02_10195</name>
</gene>
<accession>A0ABX1K0W2</accession>
<keyword evidence="2" id="KW-1185">Reference proteome</keyword>
<reference evidence="1 2" key="1">
    <citation type="submission" date="2020-04" db="EMBL/GenBank/DDBJ databases">
        <title>MicrobeNet Type strains.</title>
        <authorList>
            <person name="Nicholson A.C."/>
        </authorList>
    </citation>
    <scope>NUCLEOTIDE SEQUENCE [LARGE SCALE GENOMIC DNA]</scope>
    <source>
        <strain evidence="1 2">ATCC BAA-787</strain>
    </source>
</reference>
<evidence type="ECO:0000313" key="2">
    <source>
        <dbReference type="Proteomes" id="UP000777774"/>
    </source>
</evidence>
<evidence type="ECO:0008006" key="3">
    <source>
        <dbReference type="Google" id="ProtNLM"/>
    </source>
</evidence>
<evidence type="ECO:0000313" key="1">
    <source>
        <dbReference type="EMBL" id="NKY39886.1"/>
    </source>
</evidence>
<protein>
    <recommendedName>
        <fullName evidence="3">Barstar (barnase inhibitor) domain-containing protein</fullName>
    </recommendedName>
</protein>
<comment type="caution">
    <text evidence="1">The sequence shown here is derived from an EMBL/GenBank/DDBJ whole genome shotgun (WGS) entry which is preliminary data.</text>
</comment>
<dbReference type="EMBL" id="JAAXOY010000229">
    <property type="protein sequence ID" value="NKY39886.1"/>
    <property type="molecule type" value="Genomic_DNA"/>
</dbReference>
<dbReference type="RefSeq" id="WP_168678909.1">
    <property type="nucleotide sequence ID" value="NZ_JAAXOY010000229.1"/>
</dbReference>
<sequence length="99" mass="10864">MTTVRYVDVEDALDFCELLDLVIDDEGALATALARPAVVVRGADAYEGVTDVLYRLNGYRLVADPHEVDRFVRAVGGDEHLPLEDVAAWLGAHARLLEN</sequence>